<proteinExistence type="predicted"/>
<feature type="non-terminal residue" evidence="1">
    <location>
        <position position="1"/>
    </location>
</feature>
<evidence type="ECO:0000313" key="1">
    <source>
        <dbReference type="EMBL" id="CAG8791250.1"/>
    </source>
</evidence>
<keyword evidence="2" id="KW-1185">Reference proteome</keyword>
<organism evidence="1 2">
    <name type="scientific">Racocetra persica</name>
    <dbReference type="NCBI Taxonomy" id="160502"/>
    <lineage>
        <taxon>Eukaryota</taxon>
        <taxon>Fungi</taxon>
        <taxon>Fungi incertae sedis</taxon>
        <taxon>Mucoromycota</taxon>
        <taxon>Glomeromycotina</taxon>
        <taxon>Glomeromycetes</taxon>
        <taxon>Diversisporales</taxon>
        <taxon>Gigasporaceae</taxon>
        <taxon>Racocetra</taxon>
    </lineage>
</organism>
<evidence type="ECO:0000313" key="2">
    <source>
        <dbReference type="Proteomes" id="UP000789920"/>
    </source>
</evidence>
<comment type="caution">
    <text evidence="1">The sequence shown here is derived from an EMBL/GenBank/DDBJ whole genome shotgun (WGS) entry which is preliminary data.</text>
</comment>
<accession>A0ACA9RG99</accession>
<name>A0ACA9RG99_9GLOM</name>
<reference evidence="1" key="1">
    <citation type="submission" date="2021-06" db="EMBL/GenBank/DDBJ databases">
        <authorList>
            <person name="Kallberg Y."/>
            <person name="Tangrot J."/>
            <person name="Rosling A."/>
        </authorList>
    </citation>
    <scope>NUCLEOTIDE SEQUENCE</scope>
    <source>
        <strain evidence="1">MA461A</strain>
    </source>
</reference>
<dbReference type="EMBL" id="CAJVQC010052159">
    <property type="protein sequence ID" value="CAG8791250.1"/>
    <property type="molecule type" value="Genomic_DNA"/>
</dbReference>
<gene>
    <name evidence="1" type="ORF">RPERSI_LOCUS19193</name>
</gene>
<sequence>QKIRQAFPGDLVRVIGGNFPTELGEKFLVIKDERTKKEILQEVTNWSEKKNQPALSPSSGKKNVNLVLLADSQNSQEALNNLVAKSDNSQVNFSVVYSSVGKLNSFGLNLAKITQSVILAFGYQFSSSEIKIFRENNLSFYSSKIIYEIEEKLKKIVENQQEKKQVEKVMGVAQVSHVFYFSKVGNIAGCQIISGKIARNNFVHVFRGEEQLFTGSIRSLESDKITVKEISSGRECGIVLKGFDDFQIGDKVIAFQMKEESILTNE</sequence>
<protein>
    <submittedName>
        <fullName evidence="1">10523_t:CDS:1</fullName>
    </submittedName>
</protein>
<dbReference type="Proteomes" id="UP000789920">
    <property type="component" value="Unassembled WGS sequence"/>
</dbReference>